<dbReference type="EMBL" id="ADLE01000001">
    <property type="protein sequence ID" value="EJZ66146.1"/>
    <property type="molecule type" value="Genomic_DNA"/>
</dbReference>
<dbReference type="RefSeq" id="WP_008860820.1">
    <property type="nucleotide sequence ID" value="NZ_CAXSNY010000002.1"/>
</dbReference>
<keyword evidence="3" id="KW-1185">Reference proteome</keyword>
<evidence type="ECO:0000313" key="2">
    <source>
        <dbReference type="EMBL" id="EJZ66146.1"/>
    </source>
</evidence>
<reference evidence="2 3" key="1">
    <citation type="submission" date="2012-08" db="EMBL/GenBank/DDBJ databases">
        <title>The Genome Sequence of Barnesiella intestinihominis YIT 11860.</title>
        <authorList>
            <consortium name="The Broad Institute Genome Sequencing Platform"/>
            <person name="Earl A."/>
            <person name="Ward D."/>
            <person name="Feldgarden M."/>
            <person name="Gevers D."/>
            <person name="Morotomi M."/>
            <person name="Walker B."/>
            <person name="Young S.K."/>
            <person name="Zeng Q."/>
            <person name="Gargeya S."/>
            <person name="Fitzgerald M."/>
            <person name="Haas B."/>
            <person name="Abouelleil A."/>
            <person name="Alvarado L."/>
            <person name="Arachchi H.M."/>
            <person name="Berlin A.M."/>
            <person name="Chapman S.B."/>
            <person name="Goldberg J."/>
            <person name="Griggs A."/>
            <person name="Gujja S."/>
            <person name="Hansen M."/>
            <person name="Howarth C."/>
            <person name="Imamovic A."/>
            <person name="Larimer J."/>
            <person name="McCowen C."/>
            <person name="Montmayeur A."/>
            <person name="Murphy C."/>
            <person name="Neiman D."/>
            <person name="Pearson M."/>
            <person name="Priest M."/>
            <person name="Roberts A."/>
            <person name="Saif S."/>
            <person name="Shea T."/>
            <person name="Sisk P."/>
            <person name="Sykes S."/>
            <person name="Wortman J."/>
            <person name="Nusbaum C."/>
            <person name="Birren B."/>
        </authorList>
    </citation>
    <scope>NUCLEOTIDE SEQUENCE [LARGE SCALE GENOMIC DNA]</scope>
    <source>
        <strain evidence="2 3">YIT 11860</strain>
    </source>
</reference>
<dbReference type="STRING" id="742726.HMPREF9448_00321"/>
<dbReference type="eggNOG" id="ENOG502ZG61">
    <property type="taxonomic scope" value="Bacteria"/>
</dbReference>
<evidence type="ECO:0008006" key="4">
    <source>
        <dbReference type="Google" id="ProtNLM"/>
    </source>
</evidence>
<keyword evidence="1" id="KW-0732">Signal</keyword>
<accession>K0X6Z7</accession>
<sequence>MKKLLFLSFCLIWLPLFSSAQIIQGESTTTQTLFVPEKKIPEKGYPRYQGDIYLGYAGDDICLSLTTTHGIRINKYLFAGAGIGIEYGDLWFYHDRYKDWLCETSNIPLFINLKGYYPVAKKIEPYVSLSLGYAYNIDEYSGFYCDASIGIRLWKFCVGIGFIHHECTGLTGEDYYNNTFEDELWTRNKFQVKIGFQW</sequence>
<dbReference type="OrthoDB" id="1007721at2"/>
<dbReference type="HOGENOM" id="CLU_1375848_0_0_10"/>
<feature type="signal peptide" evidence="1">
    <location>
        <begin position="1"/>
        <end position="20"/>
    </location>
</feature>
<feature type="chain" id="PRO_5003840835" description="Outer membrane protein beta-barrel domain-containing protein" evidence="1">
    <location>
        <begin position="21"/>
        <end position="198"/>
    </location>
</feature>
<organism evidence="2 3">
    <name type="scientific">Barnesiella intestinihominis YIT 11860</name>
    <dbReference type="NCBI Taxonomy" id="742726"/>
    <lineage>
        <taxon>Bacteria</taxon>
        <taxon>Pseudomonadati</taxon>
        <taxon>Bacteroidota</taxon>
        <taxon>Bacteroidia</taxon>
        <taxon>Bacteroidales</taxon>
        <taxon>Barnesiellaceae</taxon>
        <taxon>Barnesiella</taxon>
    </lineage>
</organism>
<evidence type="ECO:0000256" key="1">
    <source>
        <dbReference type="SAM" id="SignalP"/>
    </source>
</evidence>
<evidence type="ECO:0000313" key="3">
    <source>
        <dbReference type="Proteomes" id="UP000006044"/>
    </source>
</evidence>
<protein>
    <recommendedName>
        <fullName evidence="4">Outer membrane protein beta-barrel domain-containing protein</fullName>
    </recommendedName>
</protein>
<comment type="caution">
    <text evidence="2">The sequence shown here is derived from an EMBL/GenBank/DDBJ whole genome shotgun (WGS) entry which is preliminary data.</text>
</comment>
<dbReference type="GeneID" id="77847678"/>
<name>K0X6Z7_9BACT</name>
<gene>
    <name evidence="2" type="ORF">HMPREF9448_00321</name>
</gene>
<dbReference type="Proteomes" id="UP000006044">
    <property type="component" value="Unassembled WGS sequence"/>
</dbReference>
<proteinExistence type="predicted"/>
<dbReference type="AlphaFoldDB" id="K0X6Z7"/>